<feature type="modified residue" description="4-aspartylphosphate" evidence="1">
    <location>
        <position position="61"/>
    </location>
</feature>
<dbReference type="EMBL" id="JAZDDG010000012">
    <property type="protein sequence ID" value="MEE1978346.1"/>
    <property type="molecule type" value="Genomic_DNA"/>
</dbReference>
<gene>
    <name evidence="3" type="ORF">V1I91_19875</name>
</gene>
<dbReference type="SUPFAM" id="SSF52172">
    <property type="entry name" value="CheY-like"/>
    <property type="match status" value="1"/>
</dbReference>
<dbReference type="InterPro" id="IPR001789">
    <property type="entry name" value="Sig_transdc_resp-reg_receiver"/>
</dbReference>
<dbReference type="PANTHER" id="PTHR45566">
    <property type="entry name" value="HTH-TYPE TRANSCRIPTIONAL REGULATOR YHJB-RELATED"/>
    <property type="match status" value="1"/>
</dbReference>
<sequence>MSSINVLIIDDHPMVVKGYCYTLASLQDELQLKFDEANNCDDVLFKLEKTSDDFYSLILLDISIPASRCRTATGGEDLGIRIRSKFPETKIIVQTGLNDISIITNVFHSIKPEGFLTKSDIDEEVLINAVSTVLQNKNYYSSSVRHLLSNQDFEEVHIDALNRQILYHLSLGYKMKDLPYHIPLSLPSIERRKKDLKSLLGVPEGGNHQLLKAARTKGFI</sequence>
<keyword evidence="1" id="KW-0597">Phosphoprotein</keyword>
<evidence type="ECO:0000259" key="2">
    <source>
        <dbReference type="PROSITE" id="PS50110"/>
    </source>
</evidence>
<dbReference type="PANTHER" id="PTHR45566:SF1">
    <property type="entry name" value="HTH-TYPE TRANSCRIPTIONAL REGULATOR YHJB-RELATED"/>
    <property type="match status" value="1"/>
</dbReference>
<evidence type="ECO:0000313" key="3">
    <source>
        <dbReference type="EMBL" id="MEE1978346.1"/>
    </source>
</evidence>
<accession>A0ABU7J0Q8</accession>
<feature type="domain" description="Response regulatory" evidence="2">
    <location>
        <begin position="5"/>
        <end position="133"/>
    </location>
</feature>
<dbReference type="InterPro" id="IPR011006">
    <property type="entry name" value="CheY-like_superfamily"/>
</dbReference>
<dbReference type="Pfam" id="PF00072">
    <property type="entry name" value="Response_reg"/>
    <property type="match status" value="1"/>
</dbReference>
<dbReference type="SMART" id="SM00448">
    <property type="entry name" value="REC"/>
    <property type="match status" value="1"/>
</dbReference>
<dbReference type="Proteomes" id="UP001356308">
    <property type="component" value="Unassembled WGS sequence"/>
</dbReference>
<proteinExistence type="predicted"/>
<dbReference type="Gene3D" id="3.40.50.2300">
    <property type="match status" value="1"/>
</dbReference>
<keyword evidence="4" id="KW-1185">Reference proteome</keyword>
<evidence type="ECO:0000313" key="4">
    <source>
        <dbReference type="Proteomes" id="UP001356308"/>
    </source>
</evidence>
<dbReference type="PROSITE" id="PS50110">
    <property type="entry name" value="RESPONSE_REGULATORY"/>
    <property type="match status" value="1"/>
</dbReference>
<reference evidence="3 4" key="1">
    <citation type="submission" date="2024-01" db="EMBL/GenBank/DDBJ databases">
        <title>Maribacter spp. originated from different algae showed divergent polysaccharides utilization ability.</title>
        <authorList>
            <person name="Wang H."/>
            <person name="Wu Y."/>
        </authorList>
    </citation>
    <scope>NUCLEOTIDE SEQUENCE [LARGE SCALE GENOMIC DNA]</scope>
    <source>
        <strain evidence="3 4">PR1</strain>
    </source>
</reference>
<name>A0ABU7J0Q8_9FLAO</name>
<comment type="caution">
    <text evidence="3">The sequence shown here is derived from an EMBL/GenBank/DDBJ whole genome shotgun (WGS) entry which is preliminary data.</text>
</comment>
<organism evidence="3 4">
    <name type="scientific">Maribacter cobaltidurans</name>
    <dbReference type="NCBI Taxonomy" id="1178778"/>
    <lineage>
        <taxon>Bacteria</taxon>
        <taxon>Pseudomonadati</taxon>
        <taxon>Bacteroidota</taxon>
        <taxon>Flavobacteriia</taxon>
        <taxon>Flavobacteriales</taxon>
        <taxon>Flavobacteriaceae</taxon>
        <taxon>Maribacter</taxon>
    </lineage>
</organism>
<dbReference type="InterPro" id="IPR051015">
    <property type="entry name" value="EvgA-like"/>
</dbReference>
<dbReference type="RefSeq" id="WP_272652997.1">
    <property type="nucleotide sequence ID" value="NZ_JAZDDG010000012.1"/>
</dbReference>
<protein>
    <submittedName>
        <fullName evidence="3">Response regulator</fullName>
    </submittedName>
</protein>
<evidence type="ECO:0000256" key="1">
    <source>
        <dbReference type="PROSITE-ProRule" id="PRU00169"/>
    </source>
</evidence>